<dbReference type="Proteomes" id="UP000262142">
    <property type="component" value="Unassembled WGS sequence"/>
</dbReference>
<dbReference type="EMBL" id="UNSC01000012">
    <property type="protein sequence ID" value="SZD74350.1"/>
    <property type="molecule type" value="Genomic_DNA"/>
</dbReference>
<protein>
    <submittedName>
        <fullName evidence="1">Uncharacterized protein</fullName>
    </submittedName>
</protein>
<gene>
    <name evidence="1" type="ORF">SAMEA104719789_01776</name>
</gene>
<sequence>MELQKVHAQKNLSKNINTLFKHLYENNIIPNKSRIHNLFFTPLYNHIFLNQIIKRNETNHSRKANPSKRLR</sequence>
<proteinExistence type="predicted"/>
<organism evidence="1 2">
    <name type="scientific">Candidatus Ornithobacterium hominis</name>
    <dbReference type="NCBI Taxonomy" id="2497989"/>
    <lineage>
        <taxon>Bacteria</taxon>
        <taxon>Pseudomonadati</taxon>
        <taxon>Bacteroidota</taxon>
        <taxon>Flavobacteriia</taxon>
        <taxon>Flavobacteriales</taxon>
        <taxon>Weeksellaceae</taxon>
        <taxon>Ornithobacterium</taxon>
    </lineage>
</organism>
<name>A0A383U488_9FLAO</name>
<dbReference type="AlphaFoldDB" id="A0A383U488"/>
<evidence type="ECO:0000313" key="2">
    <source>
        <dbReference type="Proteomes" id="UP000262142"/>
    </source>
</evidence>
<reference evidence="1 2" key="1">
    <citation type="submission" date="2018-09" db="EMBL/GenBank/DDBJ databases">
        <authorList>
            <consortium name="Pathogen Informatics"/>
        </authorList>
    </citation>
    <scope>NUCLEOTIDE SEQUENCE [LARGE SCALE GENOMIC DNA]</scope>
    <source>
        <strain evidence="1 2">OH-22767</strain>
    </source>
</reference>
<keyword evidence="2" id="KW-1185">Reference proteome</keyword>
<accession>A0A383U488</accession>
<evidence type="ECO:0000313" key="1">
    <source>
        <dbReference type="EMBL" id="SZD74350.1"/>
    </source>
</evidence>